<comment type="similarity">
    <text evidence="2">Belongs to the alpha-ketoglutarate dehydrogenase family.</text>
</comment>
<dbReference type="Gene3D" id="3.40.50.970">
    <property type="match status" value="1"/>
</dbReference>
<dbReference type="Gene3D" id="1.10.287.1150">
    <property type="entry name" value="TPP helical domain"/>
    <property type="match status" value="1"/>
</dbReference>
<dbReference type="GO" id="GO:0045252">
    <property type="term" value="C:oxoglutarate dehydrogenase complex"/>
    <property type="evidence" value="ECO:0007669"/>
    <property type="project" value="TreeGrafter"/>
</dbReference>
<dbReference type="GO" id="GO:0030976">
    <property type="term" value="F:thiamine pyrophosphate binding"/>
    <property type="evidence" value="ECO:0007669"/>
    <property type="project" value="InterPro"/>
</dbReference>
<accession>A0A813C122</accession>
<comment type="caution">
    <text evidence="9">The sequence shown here is derived from an EMBL/GenBank/DDBJ whole genome shotgun (WGS) entry which is preliminary data.</text>
</comment>
<comment type="function">
    <text evidence="5">The 2-oxoglutarate dehydrogenase complex catalyzes the overall conversion of 2-oxoglutarate to succinyl-CoA and CO(2). It contains multiple copies of three enzymatic components: 2-oxoglutarate dehydrogenase (E1), dihydrolipoamide succinyltransferase (E2) and lipoamide dehydrogenase (E3).</text>
</comment>
<evidence type="ECO:0000256" key="2">
    <source>
        <dbReference type="ARBA" id="ARBA00006936"/>
    </source>
</evidence>
<comment type="cofactor">
    <cofactor evidence="1">
        <name>thiamine diphosphate</name>
        <dbReference type="ChEBI" id="CHEBI:58937"/>
    </cofactor>
</comment>
<keyword evidence="3" id="KW-0560">Oxidoreductase</keyword>
<evidence type="ECO:0000313" key="9">
    <source>
        <dbReference type="EMBL" id="CAE7932895.1"/>
    </source>
</evidence>
<keyword evidence="4" id="KW-0786">Thiamine pyrophosphate</keyword>
<feature type="non-terminal residue" evidence="9">
    <location>
        <position position="1"/>
    </location>
</feature>
<evidence type="ECO:0000256" key="3">
    <source>
        <dbReference type="ARBA" id="ARBA00023002"/>
    </source>
</evidence>
<evidence type="ECO:0000256" key="7">
    <source>
        <dbReference type="ARBA" id="ARBA00042984"/>
    </source>
</evidence>
<feature type="domain" description="2-oxoglutarate dehydrogenase E1 component N-terminal" evidence="8">
    <location>
        <begin position="16"/>
        <end position="42"/>
    </location>
</feature>
<name>A0A813C122_9DINO</name>
<dbReference type="InterPro" id="IPR029061">
    <property type="entry name" value="THDP-binding"/>
</dbReference>
<protein>
    <recommendedName>
        <fullName evidence="6">2-oxoglutarate dehydrogenase, mitochondrial</fullName>
    </recommendedName>
    <alternativeName>
        <fullName evidence="7">2-oxoglutarate dehydrogenase complex component E1</fullName>
    </alternativeName>
</protein>
<sequence>DEVPLLLGPGAGELFELYDKYRAAPDSVGAAWRKFFDDLDEGARRMLTGELAAQAANDVGAGSSALIAQSMTGAGGNLTAEHLRRATVDSIRALMLIRAYRVRGHLEAELDPLDLTAREAHPELDPRTYGFGDEDLDRPIFIDGVLGRETATLKEIVEICRMIYCGSIGVEFMHIQDPDQKRWIQERIENEGAESMIPGLEQILKRGGQLGLKEVVLGMPHRGRLNVLANFMGKPFQAIFHEFRGGAAHPEDVGGSGDVKYHLGTSSDREFDGNTVHLSLTANPSHLEAVNPVVVGKVRAKQMQREDSDRTQVMALLLHGDAAFAGQGL</sequence>
<evidence type="ECO:0000256" key="6">
    <source>
        <dbReference type="ARBA" id="ARBA00040267"/>
    </source>
</evidence>
<dbReference type="AlphaFoldDB" id="A0A813C122"/>
<dbReference type="InterPro" id="IPR032106">
    <property type="entry name" value="2-oxogl_dehyd_N"/>
</dbReference>
<keyword evidence="10" id="KW-1185">Reference proteome</keyword>
<dbReference type="PANTHER" id="PTHR23152">
    <property type="entry name" value="2-OXOGLUTARATE DEHYDROGENASE"/>
    <property type="match status" value="1"/>
</dbReference>
<dbReference type="GO" id="GO:0006099">
    <property type="term" value="P:tricarboxylic acid cycle"/>
    <property type="evidence" value="ECO:0007669"/>
    <property type="project" value="TreeGrafter"/>
</dbReference>
<evidence type="ECO:0000313" key="10">
    <source>
        <dbReference type="Proteomes" id="UP000601435"/>
    </source>
</evidence>
<dbReference type="PANTHER" id="PTHR23152:SF4">
    <property type="entry name" value="2-OXOADIPATE DEHYDROGENASE COMPLEX COMPONENT E1"/>
    <property type="match status" value="1"/>
</dbReference>
<dbReference type="InterPro" id="IPR011603">
    <property type="entry name" value="2oxoglutarate_DH_E1"/>
</dbReference>
<dbReference type="GO" id="GO:0004591">
    <property type="term" value="F:oxoglutarate dehydrogenase (succinyl-transferring) activity"/>
    <property type="evidence" value="ECO:0007669"/>
    <property type="project" value="TreeGrafter"/>
</dbReference>
<feature type="non-terminal residue" evidence="9">
    <location>
        <position position="329"/>
    </location>
</feature>
<dbReference type="EMBL" id="CAJNJA010082521">
    <property type="protein sequence ID" value="CAE7932895.1"/>
    <property type="molecule type" value="Genomic_DNA"/>
</dbReference>
<evidence type="ECO:0000256" key="5">
    <source>
        <dbReference type="ARBA" id="ARBA00037426"/>
    </source>
</evidence>
<dbReference type="Pfam" id="PF16078">
    <property type="entry name" value="2-oxogl_dehyd_N"/>
    <property type="match status" value="1"/>
</dbReference>
<organism evidence="9 10">
    <name type="scientific">Symbiodinium necroappetens</name>
    <dbReference type="NCBI Taxonomy" id="1628268"/>
    <lineage>
        <taxon>Eukaryota</taxon>
        <taxon>Sar</taxon>
        <taxon>Alveolata</taxon>
        <taxon>Dinophyceae</taxon>
        <taxon>Suessiales</taxon>
        <taxon>Symbiodiniaceae</taxon>
        <taxon>Symbiodinium</taxon>
    </lineage>
</organism>
<dbReference type="SUPFAM" id="SSF52518">
    <property type="entry name" value="Thiamin diphosphate-binding fold (THDP-binding)"/>
    <property type="match status" value="1"/>
</dbReference>
<dbReference type="GO" id="GO:0005829">
    <property type="term" value="C:cytosol"/>
    <property type="evidence" value="ECO:0007669"/>
    <property type="project" value="TreeGrafter"/>
</dbReference>
<evidence type="ECO:0000256" key="1">
    <source>
        <dbReference type="ARBA" id="ARBA00001964"/>
    </source>
</evidence>
<dbReference type="OrthoDB" id="413077at2759"/>
<dbReference type="Proteomes" id="UP000601435">
    <property type="component" value="Unassembled WGS sequence"/>
</dbReference>
<gene>
    <name evidence="9" type="primary">sucA</name>
    <name evidence="9" type="ORF">SNEC2469_LOCUS32539</name>
</gene>
<evidence type="ECO:0000256" key="4">
    <source>
        <dbReference type="ARBA" id="ARBA00023052"/>
    </source>
</evidence>
<proteinExistence type="inferred from homology"/>
<reference evidence="9" key="1">
    <citation type="submission" date="2021-02" db="EMBL/GenBank/DDBJ databases">
        <authorList>
            <person name="Dougan E. K."/>
            <person name="Rhodes N."/>
            <person name="Thang M."/>
            <person name="Chan C."/>
        </authorList>
    </citation>
    <scope>NUCLEOTIDE SEQUENCE</scope>
</reference>
<evidence type="ECO:0000259" key="8">
    <source>
        <dbReference type="Pfam" id="PF16078"/>
    </source>
</evidence>